<proteinExistence type="predicted"/>
<evidence type="ECO:0000256" key="1">
    <source>
        <dbReference type="ARBA" id="ARBA00022723"/>
    </source>
</evidence>
<dbReference type="GO" id="GO:0006513">
    <property type="term" value="P:protein monoubiquitination"/>
    <property type="evidence" value="ECO:0007669"/>
    <property type="project" value="TreeGrafter"/>
</dbReference>
<protein>
    <recommendedName>
        <fullName evidence="7">RING-type domain-containing protein</fullName>
    </recommendedName>
</protein>
<dbReference type="PANTHER" id="PTHR25462">
    <property type="entry name" value="BONUS, ISOFORM C-RELATED"/>
    <property type="match status" value="1"/>
</dbReference>
<feature type="domain" description="RING-type" evidence="7">
    <location>
        <begin position="10"/>
        <end position="50"/>
    </location>
</feature>
<keyword evidence="3" id="KW-0862">Zinc</keyword>
<keyword evidence="9" id="KW-1185">Reference proteome</keyword>
<feature type="region of interest" description="Disordered" evidence="6">
    <location>
        <begin position="439"/>
        <end position="514"/>
    </location>
</feature>
<dbReference type="SMART" id="SM00184">
    <property type="entry name" value="RING"/>
    <property type="match status" value="1"/>
</dbReference>
<evidence type="ECO:0000256" key="3">
    <source>
        <dbReference type="ARBA" id="ARBA00022833"/>
    </source>
</evidence>
<dbReference type="EMBL" id="KB445798">
    <property type="protein sequence ID" value="EMD36450.1"/>
    <property type="molecule type" value="Genomic_DNA"/>
</dbReference>
<feature type="compositionally biased region" description="Low complexity" evidence="6">
    <location>
        <begin position="459"/>
        <end position="477"/>
    </location>
</feature>
<dbReference type="AlphaFoldDB" id="M2QWF7"/>
<feature type="region of interest" description="Disordered" evidence="6">
    <location>
        <begin position="361"/>
        <end position="386"/>
    </location>
</feature>
<dbReference type="CDD" id="cd16449">
    <property type="entry name" value="RING-HC"/>
    <property type="match status" value="1"/>
</dbReference>
<dbReference type="Gene3D" id="3.30.40.10">
    <property type="entry name" value="Zinc/RING finger domain, C3HC4 (zinc finger)"/>
    <property type="match status" value="1"/>
</dbReference>
<organism evidence="8 9">
    <name type="scientific">Ceriporiopsis subvermispora (strain B)</name>
    <name type="common">White-rot fungus</name>
    <name type="synonym">Gelatoporia subvermispora</name>
    <dbReference type="NCBI Taxonomy" id="914234"/>
    <lineage>
        <taxon>Eukaryota</taxon>
        <taxon>Fungi</taxon>
        <taxon>Dikarya</taxon>
        <taxon>Basidiomycota</taxon>
        <taxon>Agaricomycotina</taxon>
        <taxon>Agaricomycetes</taxon>
        <taxon>Polyporales</taxon>
        <taxon>Gelatoporiaceae</taxon>
        <taxon>Gelatoporia</taxon>
    </lineage>
</organism>
<dbReference type="HOGENOM" id="CLU_437478_0_0_1"/>
<feature type="coiled-coil region" evidence="5">
    <location>
        <begin position="135"/>
        <end position="162"/>
    </location>
</feature>
<keyword evidence="2 4" id="KW-0863">Zinc-finger</keyword>
<dbReference type="GO" id="GO:0061630">
    <property type="term" value="F:ubiquitin protein ligase activity"/>
    <property type="evidence" value="ECO:0007669"/>
    <property type="project" value="TreeGrafter"/>
</dbReference>
<dbReference type="Proteomes" id="UP000016930">
    <property type="component" value="Unassembled WGS sequence"/>
</dbReference>
<name>M2QWF7_CERS8</name>
<reference evidence="8 9" key="1">
    <citation type="journal article" date="2012" name="Proc. Natl. Acad. Sci. U.S.A.">
        <title>Comparative genomics of Ceriporiopsis subvermispora and Phanerochaete chrysosporium provide insight into selective ligninolysis.</title>
        <authorList>
            <person name="Fernandez-Fueyo E."/>
            <person name="Ruiz-Duenas F.J."/>
            <person name="Ferreira P."/>
            <person name="Floudas D."/>
            <person name="Hibbett D.S."/>
            <person name="Canessa P."/>
            <person name="Larrondo L.F."/>
            <person name="James T.Y."/>
            <person name="Seelenfreund D."/>
            <person name="Lobos S."/>
            <person name="Polanco R."/>
            <person name="Tello M."/>
            <person name="Honda Y."/>
            <person name="Watanabe T."/>
            <person name="Watanabe T."/>
            <person name="Ryu J.S."/>
            <person name="Kubicek C.P."/>
            <person name="Schmoll M."/>
            <person name="Gaskell J."/>
            <person name="Hammel K.E."/>
            <person name="St John F.J."/>
            <person name="Vanden Wymelenberg A."/>
            <person name="Sabat G."/>
            <person name="Splinter BonDurant S."/>
            <person name="Syed K."/>
            <person name="Yadav J.S."/>
            <person name="Doddapaneni H."/>
            <person name="Subramanian V."/>
            <person name="Lavin J.L."/>
            <person name="Oguiza J.A."/>
            <person name="Perez G."/>
            <person name="Pisabarro A.G."/>
            <person name="Ramirez L."/>
            <person name="Santoyo F."/>
            <person name="Master E."/>
            <person name="Coutinho P.M."/>
            <person name="Henrissat B."/>
            <person name="Lombard V."/>
            <person name="Magnuson J.K."/>
            <person name="Kuees U."/>
            <person name="Hori C."/>
            <person name="Igarashi K."/>
            <person name="Samejima M."/>
            <person name="Held B.W."/>
            <person name="Barry K.W."/>
            <person name="LaButti K.M."/>
            <person name="Lapidus A."/>
            <person name="Lindquist E.A."/>
            <person name="Lucas S.M."/>
            <person name="Riley R."/>
            <person name="Salamov A.A."/>
            <person name="Hoffmeister D."/>
            <person name="Schwenk D."/>
            <person name="Hadar Y."/>
            <person name="Yarden O."/>
            <person name="de Vries R.P."/>
            <person name="Wiebenga A."/>
            <person name="Stenlid J."/>
            <person name="Eastwood D."/>
            <person name="Grigoriev I.V."/>
            <person name="Berka R.M."/>
            <person name="Blanchette R.A."/>
            <person name="Kersten P."/>
            <person name="Martinez A.T."/>
            <person name="Vicuna R."/>
            <person name="Cullen D."/>
        </authorList>
    </citation>
    <scope>NUCLEOTIDE SEQUENCE [LARGE SCALE GENOMIC DNA]</scope>
    <source>
        <strain evidence="8 9">B</strain>
    </source>
</reference>
<evidence type="ECO:0000256" key="2">
    <source>
        <dbReference type="ARBA" id="ARBA00022771"/>
    </source>
</evidence>
<dbReference type="GO" id="GO:0008270">
    <property type="term" value="F:zinc ion binding"/>
    <property type="evidence" value="ECO:0007669"/>
    <property type="project" value="UniProtKB-KW"/>
</dbReference>
<keyword evidence="1" id="KW-0479">Metal-binding</keyword>
<gene>
    <name evidence="8" type="ORF">CERSUDRAFT_84613</name>
</gene>
<dbReference type="STRING" id="914234.M2QWF7"/>
<evidence type="ECO:0000313" key="8">
    <source>
        <dbReference type="EMBL" id="EMD36450.1"/>
    </source>
</evidence>
<evidence type="ECO:0000256" key="5">
    <source>
        <dbReference type="SAM" id="Coils"/>
    </source>
</evidence>
<dbReference type="PANTHER" id="PTHR25462:SF229">
    <property type="entry name" value="TRANSCRIPTION INTERMEDIARY FACTOR 1-BETA"/>
    <property type="match status" value="1"/>
</dbReference>
<dbReference type="OrthoDB" id="6105938at2759"/>
<dbReference type="InterPro" id="IPR047153">
    <property type="entry name" value="TRIM45/56/19-like"/>
</dbReference>
<feature type="compositionally biased region" description="Low complexity" evidence="6">
    <location>
        <begin position="485"/>
        <end position="499"/>
    </location>
</feature>
<feature type="compositionally biased region" description="Polar residues" evidence="6">
    <location>
        <begin position="505"/>
        <end position="514"/>
    </location>
</feature>
<evidence type="ECO:0000256" key="4">
    <source>
        <dbReference type="PROSITE-ProRule" id="PRU00175"/>
    </source>
</evidence>
<dbReference type="InterPro" id="IPR017907">
    <property type="entry name" value="Znf_RING_CS"/>
</dbReference>
<feature type="region of interest" description="Disordered" evidence="6">
    <location>
        <begin position="528"/>
        <end position="560"/>
    </location>
</feature>
<dbReference type="SUPFAM" id="SSF57850">
    <property type="entry name" value="RING/U-box"/>
    <property type="match status" value="1"/>
</dbReference>
<sequence>MLVIHPESLCDVCLERYDSTNHIPHSISCGHVFCLGCLQLLERHRCPLCRSSFEATDVRRLHVDGAPRNIADCTQAQLFLRHITKVVKEGALASDVRALIQDVRLWLQTQPSDEHSELRSSYLLLYRYTELQYLSGEQQRELQELEQSNVSLKDQISTEQATAETRYAELARIRDVELEAAKEMEHNLRKQCDDVKKYWNEQLTQLHEEIRRLREQNKELKQTREAAILSSRPSETRYFYLVDKHSSNAEPLAIVKDDLHETRGVLKVQVTGKDDLFHLSPVPPSVSLPSLPTTTFKALTDDSDELDDGPRASPYLLKTIKPIDCKPSIHRMSSSSSVLMRPDDSISRSIPRTQDIIMGSCSSSPVISSMHPAGRERRSDSISSASGYAHDLGLGLRIPGTRRTSLNSEKGDYDRDENMIRVAQLYDVLGAPQSTVEAALVTKERPNVESPPTPSGKRSPVSSAASIYSAATTSPTQPSTPQPTRPTALSRASDAAAASEKARAQQYSANSPSSLAAPQLYAVREKDTTHQAFHLARPPYPRMQSSDSTRSDNIKLKSSPVVHSGIARGFRAQEAQRA</sequence>
<dbReference type="PROSITE" id="PS50089">
    <property type="entry name" value="ZF_RING_2"/>
    <property type="match status" value="1"/>
</dbReference>
<feature type="coiled-coil region" evidence="5">
    <location>
        <begin position="196"/>
        <end position="230"/>
    </location>
</feature>
<dbReference type="Pfam" id="PF14634">
    <property type="entry name" value="zf-RING_5"/>
    <property type="match status" value="1"/>
</dbReference>
<evidence type="ECO:0000313" key="9">
    <source>
        <dbReference type="Proteomes" id="UP000016930"/>
    </source>
</evidence>
<evidence type="ECO:0000259" key="7">
    <source>
        <dbReference type="PROSITE" id="PS50089"/>
    </source>
</evidence>
<feature type="region of interest" description="Disordered" evidence="6">
    <location>
        <begin position="393"/>
        <end position="412"/>
    </location>
</feature>
<dbReference type="PROSITE" id="PS00518">
    <property type="entry name" value="ZF_RING_1"/>
    <property type="match status" value="1"/>
</dbReference>
<dbReference type="InterPro" id="IPR001841">
    <property type="entry name" value="Znf_RING"/>
</dbReference>
<evidence type="ECO:0000256" key="6">
    <source>
        <dbReference type="SAM" id="MobiDB-lite"/>
    </source>
</evidence>
<accession>M2QWF7</accession>
<keyword evidence="5" id="KW-0175">Coiled coil</keyword>
<dbReference type="InterPro" id="IPR013083">
    <property type="entry name" value="Znf_RING/FYVE/PHD"/>
</dbReference>